<evidence type="ECO:0000256" key="9">
    <source>
        <dbReference type="ARBA" id="ARBA00023180"/>
    </source>
</evidence>
<dbReference type="GO" id="GO:0000139">
    <property type="term" value="C:Golgi membrane"/>
    <property type="evidence" value="ECO:0007669"/>
    <property type="project" value="UniProtKB-SubCell"/>
</dbReference>
<dbReference type="AlphaFoldDB" id="A0ABD0M1K2"/>
<evidence type="ECO:0000256" key="10">
    <source>
        <dbReference type="SAM" id="Phobius"/>
    </source>
</evidence>
<protein>
    <submittedName>
        <fullName evidence="11">Uncharacterized protein</fullName>
    </submittedName>
</protein>
<comment type="caution">
    <text evidence="11">The sequence shown here is derived from an EMBL/GenBank/DDBJ whole genome shotgun (WGS) entry which is preliminary data.</text>
</comment>
<accession>A0ABD0M1K2</accession>
<dbReference type="PANTHER" id="PTHR14647">
    <property type="entry name" value="GALACTOSE-3-O-SULFOTRANSFERASE"/>
    <property type="match status" value="1"/>
</dbReference>
<evidence type="ECO:0000256" key="4">
    <source>
        <dbReference type="ARBA" id="ARBA00022692"/>
    </source>
</evidence>
<dbReference type="GO" id="GO:0008146">
    <property type="term" value="F:sulfotransferase activity"/>
    <property type="evidence" value="ECO:0007669"/>
    <property type="project" value="UniProtKB-ARBA"/>
</dbReference>
<reference evidence="11 12" key="1">
    <citation type="journal article" date="2023" name="Sci. Data">
        <title>Genome assembly of the Korean intertidal mud-creeper Batillaria attramentaria.</title>
        <authorList>
            <person name="Patra A.K."/>
            <person name="Ho P.T."/>
            <person name="Jun S."/>
            <person name="Lee S.J."/>
            <person name="Kim Y."/>
            <person name="Won Y.J."/>
        </authorList>
    </citation>
    <scope>NUCLEOTIDE SEQUENCE [LARGE SCALE GENOMIC DNA]</scope>
    <source>
        <strain evidence="11">Wonlab-2016</strain>
    </source>
</reference>
<name>A0ABD0M1K2_9CAEN</name>
<dbReference type="SUPFAM" id="SSF52540">
    <property type="entry name" value="P-loop containing nucleoside triphosphate hydrolases"/>
    <property type="match status" value="1"/>
</dbReference>
<evidence type="ECO:0000313" key="12">
    <source>
        <dbReference type="Proteomes" id="UP001519460"/>
    </source>
</evidence>
<dbReference type="EMBL" id="JACVVK020000010">
    <property type="protein sequence ID" value="KAK7505604.1"/>
    <property type="molecule type" value="Genomic_DNA"/>
</dbReference>
<keyword evidence="3" id="KW-0808">Transferase</keyword>
<dbReference type="InterPro" id="IPR009729">
    <property type="entry name" value="Gal-3-0_sulfotransfrase"/>
</dbReference>
<dbReference type="PANTHER" id="PTHR14647:SF87">
    <property type="entry name" value="PUTATIVE-RELATED"/>
    <property type="match status" value="1"/>
</dbReference>
<evidence type="ECO:0000256" key="5">
    <source>
        <dbReference type="ARBA" id="ARBA00022968"/>
    </source>
</evidence>
<dbReference type="Proteomes" id="UP001519460">
    <property type="component" value="Unassembled WGS sequence"/>
</dbReference>
<keyword evidence="8 10" id="KW-0472">Membrane</keyword>
<keyword evidence="5" id="KW-0735">Signal-anchor</keyword>
<comment type="similarity">
    <text evidence="2">Belongs to the galactose-3-O-sulfotransferase family.</text>
</comment>
<gene>
    <name evidence="11" type="ORF">BaRGS_00003349</name>
</gene>
<evidence type="ECO:0000256" key="7">
    <source>
        <dbReference type="ARBA" id="ARBA00023034"/>
    </source>
</evidence>
<proteinExistence type="inferred from homology"/>
<keyword evidence="9" id="KW-0325">Glycoprotein</keyword>
<organism evidence="11 12">
    <name type="scientific">Batillaria attramentaria</name>
    <dbReference type="NCBI Taxonomy" id="370345"/>
    <lineage>
        <taxon>Eukaryota</taxon>
        <taxon>Metazoa</taxon>
        <taxon>Spiralia</taxon>
        <taxon>Lophotrochozoa</taxon>
        <taxon>Mollusca</taxon>
        <taxon>Gastropoda</taxon>
        <taxon>Caenogastropoda</taxon>
        <taxon>Sorbeoconcha</taxon>
        <taxon>Cerithioidea</taxon>
        <taxon>Batillariidae</taxon>
        <taxon>Batillaria</taxon>
    </lineage>
</organism>
<feature type="transmembrane region" description="Helical" evidence="10">
    <location>
        <begin position="14"/>
        <end position="38"/>
    </location>
</feature>
<keyword evidence="6 10" id="KW-1133">Transmembrane helix</keyword>
<dbReference type="Gene3D" id="3.40.50.300">
    <property type="entry name" value="P-loop containing nucleotide triphosphate hydrolases"/>
    <property type="match status" value="1"/>
</dbReference>
<keyword evidence="7" id="KW-0333">Golgi apparatus</keyword>
<evidence type="ECO:0000313" key="11">
    <source>
        <dbReference type="EMBL" id="KAK7505604.1"/>
    </source>
</evidence>
<comment type="subcellular location">
    <subcellularLocation>
        <location evidence="1">Golgi apparatus membrane</location>
        <topology evidence="1">Single-pass type II membrane protein</topology>
    </subcellularLocation>
</comment>
<evidence type="ECO:0000256" key="8">
    <source>
        <dbReference type="ARBA" id="ARBA00023136"/>
    </source>
</evidence>
<evidence type="ECO:0000256" key="1">
    <source>
        <dbReference type="ARBA" id="ARBA00004323"/>
    </source>
</evidence>
<keyword evidence="12" id="KW-1185">Reference proteome</keyword>
<evidence type="ECO:0000256" key="3">
    <source>
        <dbReference type="ARBA" id="ARBA00022679"/>
    </source>
</evidence>
<evidence type="ECO:0000256" key="2">
    <source>
        <dbReference type="ARBA" id="ARBA00008124"/>
    </source>
</evidence>
<dbReference type="InterPro" id="IPR027417">
    <property type="entry name" value="P-loop_NTPase"/>
</dbReference>
<evidence type="ECO:0000256" key="6">
    <source>
        <dbReference type="ARBA" id="ARBA00022989"/>
    </source>
</evidence>
<keyword evidence="4 10" id="KW-0812">Transmembrane</keyword>
<sequence>MAYRRLVQHHQTHVWQFVCLLLSLYLLGVLYLNVSYLVHQPQRAGGRRLSPADLVGFDYRLYSLFGEDFILGRYRPRDCKPRKNFAFIKCMKCATETLGGVLRRYSYVHNLSVVLPVKDKIYLGWPFPMTPLDHRPSGREYNALIEHAIYNGTFMRSFMANGTAFLTILREPGDHFVSTLNYFNVFEIANVSVRHGMEAVHEYIRNIEKYETIYKRPAAEKRYCIPDGFSVSKNLLSQCLGMPLGFPSGTPNITDNARAVRQYIKALDKEFLLVMLMEYFDESLVLLRRLMCWTIKDILFHVSNVGSYRSKAARRPQLSPDDRAAHKRWSSVDYALYSHFNKTFWNKVGLQGPDFHYEVAHFRQVQKAVTSFCLNIAKYAGSQIEFPESFWSPPFNVSSSDCQLMTAPLLPLLKKRHEELEPQYANYPKVKVKRNYQPLC</sequence>
<dbReference type="Pfam" id="PF06990">
    <property type="entry name" value="Gal-3-0_sulfotr"/>
    <property type="match status" value="1"/>
</dbReference>